<dbReference type="EMBL" id="FR877557">
    <property type="protein sequence ID" value="CCC31778.1"/>
    <property type="molecule type" value="Genomic_DNA"/>
</dbReference>
<evidence type="ECO:0000313" key="2">
    <source>
        <dbReference type="Proteomes" id="UP000000289"/>
    </source>
</evidence>
<accession>A0A0K0HEF1</accession>
<dbReference type="AlphaFoldDB" id="A0A0K0HEF1"/>
<dbReference type="RefSeq" id="WP_000465950.1">
    <property type="nucleotide sequence ID" value="NC_015761.1"/>
</dbReference>
<evidence type="ECO:0000313" key="1">
    <source>
        <dbReference type="EMBL" id="CCC31778.1"/>
    </source>
</evidence>
<keyword evidence="1" id="KW-0238">DNA-binding</keyword>
<dbReference type="GO" id="GO:0003677">
    <property type="term" value="F:DNA binding"/>
    <property type="evidence" value="ECO:0007669"/>
    <property type="project" value="UniProtKB-KW"/>
</dbReference>
<organism evidence="1 2">
    <name type="scientific">Salmonella bongori (strain ATCC 43975 / DSM 13772 / NCTC 12419)</name>
    <dbReference type="NCBI Taxonomy" id="218493"/>
    <lineage>
        <taxon>Bacteria</taxon>
        <taxon>Pseudomonadati</taxon>
        <taxon>Pseudomonadota</taxon>
        <taxon>Gammaproteobacteria</taxon>
        <taxon>Enterobacterales</taxon>
        <taxon>Enterobacteriaceae</taxon>
        <taxon>Salmonella</taxon>
    </lineage>
</organism>
<gene>
    <name evidence="1" type="ordered locus">SBG_2726</name>
</gene>
<proteinExistence type="predicted"/>
<sequence>MFFPAYKVNSSKSLHEVAQSIGVNIDTLQRSFTCIIARGEHLKDETVKYIKKDDIHFVVYHLDGEISLWYSDDNWKSSTIDDAEDIIDSVESGIGADFWAIFII</sequence>
<reference evidence="1 2" key="1">
    <citation type="journal article" date="2011" name="PLoS Pathog.">
        <title>Salmonella bongori provides insights into the evolution of the Salmonellae.</title>
        <authorList>
            <person name="Fookes M."/>
            <person name="Schroeder G.N."/>
            <person name="Langridge G.C."/>
            <person name="Blondel C.J."/>
            <person name="Mammina C."/>
            <person name="Connor T.R."/>
            <person name="Seth-Smith H."/>
            <person name="Vernikos G.S."/>
            <person name="Robinson K.S."/>
            <person name="Sanders M."/>
            <person name="Petty N.K."/>
            <person name="Kingsley R.A."/>
            <person name="Baumler A.J."/>
            <person name="Nuccio S.P."/>
            <person name="Contreras I."/>
            <person name="Santiviago C.A."/>
            <person name="Maskell D."/>
            <person name="Barrow P."/>
            <person name="Humphrey T."/>
            <person name="Nastasi A."/>
            <person name="Roberts M."/>
            <person name="Frankel G."/>
            <person name="Parkhill J."/>
            <person name="Dougan G."/>
            <person name="Thomson N.R."/>
        </authorList>
    </citation>
    <scope>NUCLEOTIDE SEQUENCE [LARGE SCALE GENOMIC DNA]</scope>
    <source>
        <strain evidence="2">ATCC 43975 / DSM 13772 / NCTC 12419</strain>
    </source>
</reference>
<dbReference type="Proteomes" id="UP000000289">
    <property type="component" value="Chromosome"/>
</dbReference>
<protein>
    <submittedName>
        <fullName evidence="1">Putative DNA-binding protein</fullName>
    </submittedName>
</protein>
<name>A0A0K0HEF1_SALBC</name>
<dbReference type="KEGG" id="sbg:SBG_2726"/>
<dbReference type="GeneID" id="44981735"/>